<proteinExistence type="predicted"/>
<dbReference type="EMBL" id="JAHUTJ010003675">
    <property type="protein sequence ID" value="MED6265685.1"/>
    <property type="molecule type" value="Genomic_DNA"/>
</dbReference>
<evidence type="ECO:0000313" key="1">
    <source>
        <dbReference type="EMBL" id="MED6265685.1"/>
    </source>
</evidence>
<sequence length="102" mass="11377">MLEGFSALSVSAAEARIVLDHRGTISVGGFWRDACVADFFLHCECGLWVCTESFPTSNPRFMVCLDRRSSVKENMTHLNFVKGLQPEIGSLCTSLEHRSRLP</sequence>
<dbReference type="Proteomes" id="UP001352852">
    <property type="component" value="Unassembled WGS sequence"/>
</dbReference>
<accession>A0ABU7CU16</accession>
<reference evidence="1 2" key="1">
    <citation type="submission" date="2021-06" db="EMBL/GenBank/DDBJ databases">
        <authorList>
            <person name="Palmer J.M."/>
        </authorList>
    </citation>
    <scope>NUCLEOTIDE SEQUENCE [LARGE SCALE GENOMIC DNA]</scope>
    <source>
        <strain evidence="1 2">CL_MEX2019</strain>
        <tissue evidence="1">Muscle</tissue>
    </source>
</reference>
<comment type="caution">
    <text evidence="1">The sequence shown here is derived from an EMBL/GenBank/DDBJ whole genome shotgun (WGS) entry which is preliminary data.</text>
</comment>
<protein>
    <submittedName>
        <fullName evidence="1">Uncharacterized protein</fullName>
    </submittedName>
</protein>
<keyword evidence="2" id="KW-1185">Reference proteome</keyword>
<evidence type="ECO:0000313" key="2">
    <source>
        <dbReference type="Proteomes" id="UP001352852"/>
    </source>
</evidence>
<organism evidence="1 2">
    <name type="scientific">Characodon lateralis</name>
    <dbReference type="NCBI Taxonomy" id="208331"/>
    <lineage>
        <taxon>Eukaryota</taxon>
        <taxon>Metazoa</taxon>
        <taxon>Chordata</taxon>
        <taxon>Craniata</taxon>
        <taxon>Vertebrata</taxon>
        <taxon>Euteleostomi</taxon>
        <taxon>Actinopterygii</taxon>
        <taxon>Neopterygii</taxon>
        <taxon>Teleostei</taxon>
        <taxon>Neoteleostei</taxon>
        <taxon>Acanthomorphata</taxon>
        <taxon>Ovalentaria</taxon>
        <taxon>Atherinomorphae</taxon>
        <taxon>Cyprinodontiformes</taxon>
        <taxon>Goodeidae</taxon>
        <taxon>Characodon</taxon>
    </lineage>
</organism>
<gene>
    <name evidence="1" type="ORF">CHARACLAT_028083</name>
</gene>
<name>A0ABU7CU16_9TELE</name>